<evidence type="ECO:0000313" key="5">
    <source>
        <dbReference type="Proteomes" id="UP000644147"/>
    </source>
</evidence>
<accession>A0ABS1BZB2</accession>
<dbReference type="PANTHER" id="PTHR43344:SF13">
    <property type="entry name" value="PHOSPHATASE RV3661-RELATED"/>
    <property type="match status" value="1"/>
</dbReference>
<protein>
    <submittedName>
        <fullName evidence="4">Haloacid dehalogenase-like hydrolase</fullName>
    </submittedName>
</protein>
<keyword evidence="2" id="KW-0378">Hydrolase</keyword>
<proteinExistence type="predicted"/>
<evidence type="ECO:0000313" key="4">
    <source>
        <dbReference type="EMBL" id="MBK0402508.1"/>
    </source>
</evidence>
<dbReference type="Proteomes" id="UP000644147">
    <property type="component" value="Unassembled WGS sequence"/>
</dbReference>
<evidence type="ECO:0000256" key="2">
    <source>
        <dbReference type="ARBA" id="ARBA00022801"/>
    </source>
</evidence>
<dbReference type="InterPro" id="IPR023214">
    <property type="entry name" value="HAD_sf"/>
</dbReference>
<keyword evidence="3" id="KW-0460">Magnesium</keyword>
<name>A0ABS1BZB2_9BACT</name>
<sequence>MEKAQKTADALPSWKDGEAKERILNFVKNAADSASKNYIPPAERIAVFDNDGTLWNEAPMLFQVSFMFDRIKSLAAQNPDWKTQQPYKAVLENDHEAMKKFTHQDFGKLMAASHAGISPEEFKAAATQWFDTAQHPVYKRPYLKCVYQPQLELLNYLRENGFKNFIVSGGGVDFMRAFAEKTYGIPPEQIIGSSAKTTMESKDGKPALMKTPELQSFDDRAEKVSNINLHIGRRPVLACGNSDGDLNMLQYTAAGTGPNLEIYIHHDDAEREMAYEKHPLMGELKEGLVEAKAKNWIIVSMKNDWKKVFPD</sequence>
<dbReference type="SUPFAM" id="SSF56784">
    <property type="entry name" value="HAD-like"/>
    <property type="match status" value="1"/>
</dbReference>
<gene>
    <name evidence="4" type="ORF">I5M27_05890</name>
</gene>
<keyword evidence="5" id="KW-1185">Reference proteome</keyword>
<dbReference type="Pfam" id="PF12710">
    <property type="entry name" value="HAD"/>
    <property type="match status" value="1"/>
</dbReference>
<evidence type="ECO:0000256" key="1">
    <source>
        <dbReference type="ARBA" id="ARBA00022723"/>
    </source>
</evidence>
<dbReference type="InterPro" id="IPR036412">
    <property type="entry name" value="HAD-like_sf"/>
</dbReference>
<dbReference type="RefSeq" id="WP_200505253.1">
    <property type="nucleotide sequence ID" value="NZ_JAEHFX010000002.1"/>
</dbReference>
<dbReference type="EMBL" id="JAEHFX010000002">
    <property type="protein sequence ID" value="MBK0402508.1"/>
    <property type="molecule type" value="Genomic_DNA"/>
</dbReference>
<dbReference type="InterPro" id="IPR050582">
    <property type="entry name" value="HAD-like_SerB"/>
</dbReference>
<organism evidence="4 5">
    <name type="scientific">Adhaeribacter terrigena</name>
    <dbReference type="NCBI Taxonomy" id="2793070"/>
    <lineage>
        <taxon>Bacteria</taxon>
        <taxon>Pseudomonadati</taxon>
        <taxon>Bacteroidota</taxon>
        <taxon>Cytophagia</taxon>
        <taxon>Cytophagales</taxon>
        <taxon>Hymenobacteraceae</taxon>
        <taxon>Adhaeribacter</taxon>
    </lineage>
</organism>
<keyword evidence="1" id="KW-0479">Metal-binding</keyword>
<evidence type="ECO:0000256" key="3">
    <source>
        <dbReference type="ARBA" id="ARBA00022842"/>
    </source>
</evidence>
<dbReference type="Gene3D" id="3.40.50.1000">
    <property type="entry name" value="HAD superfamily/HAD-like"/>
    <property type="match status" value="1"/>
</dbReference>
<reference evidence="4 5" key="1">
    <citation type="submission" date="2020-12" db="EMBL/GenBank/DDBJ databases">
        <title>Bacterial novel species Adhaeribacter sp. BT258 isolated from soil.</title>
        <authorList>
            <person name="Jung H.-Y."/>
        </authorList>
    </citation>
    <scope>NUCLEOTIDE SEQUENCE [LARGE SCALE GENOMIC DNA]</scope>
    <source>
        <strain evidence="4 5">BT258</strain>
    </source>
</reference>
<dbReference type="PANTHER" id="PTHR43344">
    <property type="entry name" value="PHOSPHOSERINE PHOSPHATASE"/>
    <property type="match status" value="1"/>
</dbReference>
<comment type="caution">
    <text evidence="4">The sequence shown here is derived from an EMBL/GenBank/DDBJ whole genome shotgun (WGS) entry which is preliminary data.</text>
</comment>
<dbReference type="CDD" id="cd01427">
    <property type="entry name" value="HAD_like"/>
    <property type="match status" value="1"/>
</dbReference>